<gene>
    <name evidence="12" type="ORF">Q0590_17445</name>
</gene>
<dbReference type="NCBIfam" id="TIGR01352">
    <property type="entry name" value="tonB_Cterm"/>
    <property type="match status" value="1"/>
</dbReference>
<keyword evidence="6" id="KW-0812">Transmembrane</keyword>
<comment type="similarity">
    <text evidence="2">Belongs to the TonB family.</text>
</comment>
<evidence type="ECO:0000256" key="10">
    <source>
        <dbReference type="SAM" id="SignalP"/>
    </source>
</evidence>
<dbReference type="InterPro" id="IPR006260">
    <property type="entry name" value="TonB/TolA_C"/>
</dbReference>
<accession>A0ABT8RBD3</accession>
<comment type="caution">
    <text evidence="12">The sequence shown here is derived from an EMBL/GenBank/DDBJ whole genome shotgun (WGS) entry which is preliminary data.</text>
</comment>
<feature type="signal peptide" evidence="10">
    <location>
        <begin position="1"/>
        <end position="21"/>
    </location>
</feature>
<evidence type="ECO:0000256" key="7">
    <source>
        <dbReference type="ARBA" id="ARBA00022927"/>
    </source>
</evidence>
<evidence type="ECO:0000259" key="11">
    <source>
        <dbReference type="PROSITE" id="PS52015"/>
    </source>
</evidence>
<keyword evidence="7" id="KW-0653">Protein transport</keyword>
<keyword evidence="5" id="KW-0997">Cell inner membrane</keyword>
<dbReference type="Proteomes" id="UP001168528">
    <property type="component" value="Unassembled WGS sequence"/>
</dbReference>
<sequence length="311" mass="35183">MKAILTICCFALLVVQSQLFAQTTATKVYVDWNLFPVEQKEKASYFRVAAVDKDNMLNGPAEYFYLNNEDYARNLYAKGNYENNARTGKWEWWYANGLPAEIGYFEKKTSPDKQQNTIKLKAEEYTYKIESYWDSTGVQQVTNGNGKVQYVENGITTGKGSYQNGVKHGEWEGTYQIPDTDESIPFTEQYTAGELISGVSYDKAGKPYSYKVLEILPEPKGGMNGLMRYLMQSLRYPTQARRKGIEGKVMVQFYVNKDGSLSGIELMQGIGGGCDEEALRVVKGFPKWTPAVHRGQEVKVRMSLPIVFKLG</sequence>
<name>A0ABT8RBD3_9BACT</name>
<keyword evidence="4" id="KW-1003">Cell membrane</keyword>
<dbReference type="RefSeq" id="WP_302038867.1">
    <property type="nucleotide sequence ID" value="NZ_JAUKPO010000009.1"/>
</dbReference>
<feature type="chain" id="PRO_5045762328" evidence="10">
    <location>
        <begin position="22"/>
        <end position="311"/>
    </location>
</feature>
<evidence type="ECO:0000256" key="2">
    <source>
        <dbReference type="ARBA" id="ARBA00006555"/>
    </source>
</evidence>
<dbReference type="PROSITE" id="PS52015">
    <property type="entry name" value="TONB_CTD"/>
    <property type="match status" value="1"/>
</dbReference>
<dbReference type="PANTHER" id="PTHR33446">
    <property type="entry name" value="PROTEIN TONB-RELATED"/>
    <property type="match status" value="1"/>
</dbReference>
<dbReference type="InterPro" id="IPR037682">
    <property type="entry name" value="TonB_C"/>
</dbReference>
<dbReference type="SUPFAM" id="SSF74653">
    <property type="entry name" value="TolA/TonB C-terminal domain"/>
    <property type="match status" value="1"/>
</dbReference>
<dbReference type="PRINTS" id="PR01374">
    <property type="entry name" value="TONBPROTEIN"/>
</dbReference>
<dbReference type="SUPFAM" id="SSF82185">
    <property type="entry name" value="Histone H3 K4-specific methyltransferase SET7/9 N-terminal domain"/>
    <property type="match status" value="1"/>
</dbReference>
<dbReference type="Pfam" id="PF03544">
    <property type="entry name" value="TonB_C"/>
    <property type="match status" value="1"/>
</dbReference>
<evidence type="ECO:0000313" key="12">
    <source>
        <dbReference type="EMBL" id="MDO1448062.1"/>
    </source>
</evidence>
<feature type="domain" description="TonB C-terminal" evidence="11">
    <location>
        <begin position="221"/>
        <end position="311"/>
    </location>
</feature>
<dbReference type="Gene3D" id="3.30.1150.10">
    <property type="match status" value="1"/>
</dbReference>
<evidence type="ECO:0000313" key="13">
    <source>
        <dbReference type="Proteomes" id="UP001168528"/>
    </source>
</evidence>
<keyword evidence="8" id="KW-1133">Transmembrane helix</keyword>
<dbReference type="Gene3D" id="2.20.110.10">
    <property type="entry name" value="Histone H3 K4-specific methyltransferase SET7/9 N-terminal domain"/>
    <property type="match status" value="1"/>
</dbReference>
<evidence type="ECO:0000256" key="1">
    <source>
        <dbReference type="ARBA" id="ARBA00004383"/>
    </source>
</evidence>
<evidence type="ECO:0000256" key="8">
    <source>
        <dbReference type="ARBA" id="ARBA00022989"/>
    </source>
</evidence>
<evidence type="ECO:0000256" key="5">
    <source>
        <dbReference type="ARBA" id="ARBA00022519"/>
    </source>
</evidence>
<dbReference type="InterPro" id="IPR003538">
    <property type="entry name" value="TonB"/>
</dbReference>
<reference evidence="12" key="1">
    <citation type="submission" date="2023-07" db="EMBL/GenBank/DDBJ databases">
        <title>The genome sequence of Rhodocytophaga aerolata KACC 12507.</title>
        <authorList>
            <person name="Zhang X."/>
        </authorList>
    </citation>
    <scope>NUCLEOTIDE SEQUENCE</scope>
    <source>
        <strain evidence="12">KACC 12507</strain>
    </source>
</reference>
<evidence type="ECO:0000256" key="4">
    <source>
        <dbReference type="ARBA" id="ARBA00022475"/>
    </source>
</evidence>
<keyword evidence="3" id="KW-0813">Transport</keyword>
<comment type="subcellular location">
    <subcellularLocation>
        <location evidence="1">Cell inner membrane</location>
        <topology evidence="1">Single-pass membrane protein</topology>
        <orientation evidence="1">Periplasmic side</orientation>
    </subcellularLocation>
</comment>
<keyword evidence="9" id="KW-0472">Membrane</keyword>
<evidence type="ECO:0000256" key="9">
    <source>
        <dbReference type="ARBA" id="ARBA00023136"/>
    </source>
</evidence>
<keyword evidence="10" id="KW-0732">Signal</keyword>
<dbReference type="PANTHER" id="PTHR33446:SF2">
    <property type="entry name" value="PROTEIN TONB"/>
    <property type="match status" value="1"/>
</dbReference>
<protein>
    <submittedName>
        <fullName evidence="12">TonB family protein</fullName>
    </submittedName>
</protein>
<organism evidence="12 13">
    <name type="scientific">Rhodocytophaga aerolata</name>
    <dbReference type="NCBI Taxonomy" id="455078"/>
    <lineage>
        <taxon>Bacteria</taxon>
        <taxon>Pseudomonadati</taxon>
        <taxon>Bacteroidota</taxon>
        <taxon>Cytophagia</taxon>
        <taxon>Cytophagales</taxon>
        <taxon>Rhodocytophagaceae</taxon>
        <taxon>Rhodocytophaga</taxon>
    </lineage>
</organism>
<evidence type="ECO:0000256" key="6">
    <source>
        <dbReference type="ARBA" id="ARBA00022692"/>
    </source>
</evidence>
<keyword evidence="13" id="KW-1185">Reference proteome</keyword>
<dbReference type="InterPro" id="IPR051045">
    <property type="entry name" value="TonB-dependent_transducer"/>
</dbReference>
<evidence type="ECO:0000256" key="3">
    <source>
        <dbReference type="ARBA" id="ARBA00022448"/>
    </source>
</evidence>
<proteinExistence type="inferred from homology"/>
<dbReference type="EMBL" id="JAUKPO010000009">
    <property type="protein sequence ID" value="MDO1448062.1"/>
    <property type="molecule type" value="Genomic_DNA"/>
</dbReference>